<dbReference type="Gene3D" id="2.70.150.10">
    <property type="entry name" value="Calcium-transporting ATPase, cytoplasmic transduction domain A"/>
    <property type="match status" value="1"/>
</dbReference>
<reference evidence="1 2" key="1">
    <citation type="journal article" date="2024" name="IMA Fungus">
        <title>IMA Genome - F19 : A genome assembly and annotation guide to empower mycologists, including annotated draft genome sequences of Ceratocystis pirilliformis, Diaporthe australafricana, Fusarium ophioides, Paecilomyces lecythidis, and Sporothrix stenoceras.</title>
        <authorList>
            <person name="Aylward J."/>
            <person name="Wilson A.M."/>
            <person name="Visagie C.M."/>
            <person name="Spraker J."/>
            <person name="Barnes I."/>
            <person name="Buitendag C."/>
            <person name="Ceriani C."/>
            <person name="Del Mar Angel L."/>
            <person name="du Plessis D."/>
            <person name="Fuchs T."/>
            <person name="Gasser K."/>
            <person name="Kramer D."/>
            <person name="Li W."/>
            <person name="Munsamy K."/>
            <person name="Piso A."/>
            <person name="Price J.L."/>
            <person name="Sonnekus B."/>
            <person name="Thomas C."/>
            <person name="van der Nest A."/>
            <person name="van Dijk A."/>
            <person name="van Heerden A."/>
            <person name="van Vuuren N."/>
            <person name="Yilmaz N."/>
            <person name="Duong T.A."/>
            <person name="van der Merwe N.A."/>
            <person name="Wingfield M.J."/>
            <person name="Wingfield B.D."/>
        </authorList>
    </citation>
    <scope>NUCLEOTIDE SEQUENCE [LARGE SCALE GENOMIC DNA]</scope>
    <source>
        <strain evidence="1 2">CMW 12675</strain>
    </source>
</reference>
<accession>A0ABR3YZW3</accession>
<comment type="caution">
    <text evidence="1">The sequence shown here is derived from an EMBL/GenBank/DDBJ whole genome shotgun (WGS) entry which is preliminary data.</text>
</comment>
<dbReference type="InterPro" id="IPR008250">
    <property type="entry name" value="ATPase_P-typ_transduc_dom_A_sf"/>
</dbReference>
<proteinExistence type="predicted"/>
<evidence type="ECO:0000313" key="1">
    <source>
        <dbReference type="EMBL" id="KAL1893467.1"/>
    </source>
</evidence>
<dbReference type="EMBL" id="JAWDJO010000108">
    <property type="protein sequence ID" value="KAL1893467.1"/>
    <property type="molecule type" value="Genomic_DNA"/>
</dbReference>
<organism evidence="1 2">
    <name type="scientific">Ceratocystis pirilliformis</name>
    <dbReference type="NCBI Taxonomy" id="259994"/>
    <lineage>
        <taxon>Eukaryota</taxon>
        <taxon>Fungi</taxon>
        <taxon>Dikarya</taxon>
        <taxon>Ascomycota</taxon>
        <taxon>Pezizomycotina</taxon>
        <taxon>Sordariomycetes</taxon>
        <taxon>Hypocreomycetidae</taxon>
        <taxon>Microascales</taxon>
        <taxon>Ceratocystidaceae</taxon>
        <taxon>Ceratocystis</taxon>
    </lineage>
</organism>
<keyword evidence="2" id="KW-1185">Reference proteome</keyword>
<evidence type="ECO:0000313" key="2">
    <source>
        <dbReference type="Proteomes" id="UP001583280"/>
    </source>
</evidence>
<gene>
    <name evidence="1" type="primary">PMC1_2</name>
    <name evidence="1" type="ORF">Cpir12675_004075</name>
</gene>
<protein>
    <submittedName>
        <fullName evidence="1">Plasma membrane calcium</fullName>
    </submittedName>
</protein>
<name>A0ABR3YZW3_9PEZI</name>
<sequence length="253" mass="28039">MPSLEQTAIAPENKVVSAANLSPSHKFEVNLHDALTPDPGIKDMFHRTSRFFPYTPGGLSKILNPKTLNGFLALGGLIGPEKGLDTNRKVGLDPEEFHILVEISFGKVVVVVPGASERIPELMWIVHKDKILILLTWNALISPALDLYETLDLLTPRLDGLKVVRAGKSAEMSGWDTMVRDVMHLEPEYLISVDGIFIDGHGIKYDEPFAIGESGLLHKIPADEVFGCLKAAAEGQTKIRNTEKTWLIHYFRH</sequence>
<dbReference type="Proteomes" id="UP001583280">
    <property type="component" value="Unassembled WGS sequence"/>
</dbReference>
<dbReference type="SUPFAM" id="SSF81653">
    <property type="entry name" value="Calcium ATPase, transduction domain A"/>
    <property type="match status" value="1"/>
</dbReference>